<organism evidence="3">
    <name type="scientific">Hexamita inflata</name>
    <dbReference type="NCBI Taxonomy" id="28002"/>
    <lineage>
        <taxon>Eukaryota</taxon>
        <taxon>Metamonada</taxon>
        <taxon>Diplomonadida</taxon>
        <taxon>Hexamitidae</taxon>
        <taxon>Hexamitinae</taxon>
        <taxon>Hexamita</taxon>
    </lineage>
</organism>
<dbReference type="EMBL" id="CATOUU010000657">
    <property type="protein sequence ID" value="CAI9938858.1"/>
    <property type="molecule type" value="Genomic_DNA"/>
</dbReference>
<feature type="transmembrane region" description="Helical" evidence="2">
    <location>
        <begin position="819"/>
        <end position="840"/>
    </location>
</feature>
<reference evidence="4 5" key="2">
    <citation type="submission" date="2024-07" db="EMBL/GenBank/DDBJ databases">
        <authorList>
            <person name="Akdeniz Z."/>
        </authorList>
    </citation>
    <scope>NUCLEOTIDE SEQUENCE [LARGE SCALE GENOMIC DNA]</scope>
</reference>
<keyword evidence="5" id="KW-1185">Reference proteome</keyword>
<dbReference type="Proteomes" id="UP001642409">
    <property type="component" value="Unassembled WGS sequence"/>
</dbReference>
<proteinExistence type="predicted"/>
<dbReference type="AlphaFoldDB" id="A0AA86PHV8"/>
<feature type="compositionally biased region" description="Pro residues" evidence="1">
    <location>
        <begin position="933"/>
        <end position="943"/>
    </location>
</feature>
<evidence type="ECO:0000313" key="3">
    <source>
        <dbReference type="EMBL" id="CAI9938858.1"/>
    </source>
</evidence>
<sequence>MLLLNLCLHLLHADTSINADSSETTLHVTQNTTLTVAQTKIKTVQGFDDAVLTVQNPIQAVFSSVQNIQMDCASTNCKNLFDSTGVSIFNSSITNITMAIDFPDQSTVKNTTISNSAFSDFKMNASLENVKFVNCKFTNVNFTNLINVTFDLCNIKSVYSIFVQTELKNVVIMNSNIKTDLSLLSSLTIPSTGNTITNLTFVRSNLQFTQIADQKSIADTLNIVDSQINAISLGNFTSITNMNIKNVQIISSSSNFSFINTTDSISNSVFYQLRFNVSSKWFRMINNTQAISNVLIDSVFLFSEHQEITILCSNFTKGVLTSVQINNIQINQNRLFNFSLMDQVSDKSTINNLVFTNSIIKGIENTLTTKIVIAPFKSVSGSTITNSIFMFTVNTSLLNINSQQYNVSGFADQITSSVINHTTVDFTLISNVTTFINTNNYLVNGLASYIANSQIIQSYSIFTFNTQAELISLVAYGTSGSTFTQFYTKSYLTVSFKTNGNKIGNFIQGTASSTSTVSSQIFSFNSTTGTVILCTPNSGEISLNASTANCNSGFEFSVLKSLPNLESTVEDSAKPVENQDFTLLSFARFPHFKDLSTCISAFQCTGSGMTYAEDYALCGSCSYNFIPTYVKTTTTITLSETKQQLKQIKIGSHVICPLCHEVKTSDCVLAAECSSPNKTSYLDLFSESRVNDATGCPQDHTENIVSCSTSGLSCISTRGGSKCGSYVYEKECIVKTMCNNITCIANNDIKDLCSESACRTNYPCTKESCKPIIDDLCTPEICLPKCPNMKDNQTLCDANCQNFYCNSSFCTVNKSNSTLYMSLFIASIIVIFIIILVIMCKKMNAKKQNKAQPPKPINTPKLKPFKDDPDNKVKSALAIEQPIQLKEDVELGDTEINVLSTDRKEIVMSKTSNRSSDLSNNDRPTSRQQPKPLQMPPNKNPPKPRIRLETLSKLSDDVNFNPEKDAKWKLAENKMTVQNGKKE</sequence>
<feature type="region of interest" description="Disordered" evidence="1">
    <location>
        <begin position="848"/>
        <end position="870"/>
    </location>
</feature>
<reference evidence="3" key="1">
    <citation type="submission" date="2023-06" db="EMBL/GenBank/DDBJ databases">
        <authorList>
            <person name="Kurt Z."/>
        </authorList>
    </citation>
    <scope>NUCLEOTIDE SEQUENCE</scope>
</reference>
<keyword evidence="2" id="KW-1133">Transmembrane helix</keyword>
<keyword evidence="2" id="KW-0812">Transmembrane</keyword>
<evidence type="ECO:0000256" key="1">
    <source>
        <dbReference type="SAM" id="MobiDB-lite"/>
    </source>
</evidence>
<protein>
    <submittedName>
        <fullName evidence="3">Uncharacterized protein</fullName>
    </submittedName>
</protein>
<feature type="region of interest" description="Disordered" evidence="1">
    <location>
        <begin position="907"/>
        <end position="946"/>
    </location>
</feature>
<accession>A0AA86PHV8</accession>
<comment type="caution">
    <text evidence="3">The sequence shown here is derived from an EMBL/GenBank/DDBJ whole genome shotgun (WGS) entry which is preliminary data.</text>
</comment>
<dbReference type="EMBL" id="CAXDID020000158">
    <property type="protein sequence ID" value="CAL6043797.1"/>
    <property type="molecule type" value="Genomic_DNA"/>
</dbReference>
<evidence type="ECO:0000256" key="2">
    <source>
        <dbReference type="SAM" id="Phobius"/>
    </source>
</evidence>
<name>A0AA86PHV8_9EUKA</name>
<evidence type="ECO:0000313" key="4">
    <source>
        <dbReference type="EMBL" id="CAL6043797.1"/>
    </source>
</evidence>
<evidence type="ECO:0000313" key="5">
    <source>
        <dbReference type="Proteomes" id="UP001642409"/>
    </source>
</evidence>
<keyword evidence="2" id="KW-0472">Membrane</keyword>
<gene>
    <name evidence="3" type="ORF">HINF_LOCUS26503</name>
    <name evidence="4" type="ORF">HINF_LOCUS40248</name>
</gene>
<feature type="compositionally biased region" description="Low complexity" evidence="1">
    <location>
        <begin position="912"/>
        <end position="932"/>
    </location>
</feature>